<accession>A0A835DA41</accession>
<evidence type="ECO:0000313" key="6">
    <source>
        <dbReference type="Proteomes" id="UP000655225"/>
    </source>
</evidence>
<protein>
    <recommendedName>
        <fullName evidence="4">Gnk2-homologous domain-containing protein</fullName>
    </recommendedName>
</protein>
<evidence type="ECO:0000259" key="4">
    <source>
        <dbReference type="PROSITE" id="PS51473"/>
    </source>
</evidence>
<feature type="domain" description="Gnk2-homologous" evidence="4">
    <location>
        <begin position="134"/>
        <end position="241"/>
    </location>
</feature>
<evidence type="ECO:0000256" key="2">
    <source>
        <dbReference type="ARBA" id="ARBA00022737"/>
    </source>
</evidence>
<keyword evidence="6" id="KW-1185">Reference proteome</keyword>
<gene>
    <name evidence="5" type="ORF">HHK36_019516</name>
</gene>
<dbReference type="OrthoDB" id="1468518at2759"/>
<dbReference type="FunFam" id="3.30.430.20:FF:000003">
    <property type="entry name" value="Cysteine-rich RLK (RECEPTOR-like protein kinase) 10"/>
    <property type="match status" value="1"/>
</dbReference>
<feature type="domain" description="Gnk2-homologous" evidence="4">
    <location>
        <begin position="339"/>
        <end position="446"/>
    </location>
</feature>
<dbReference type="PROSITE" id="PS51473">
    <property type="entry name" value="GNK2"/>
    <property type="match status" value="3"/>
</dbReference>
<evidence type="ECO:0000256" key="3">
    <source>
        <dbReference type="SAM" id="SignalP"/>
    </source>
</evidence>
<feature type="domain" description="Gnk2-homologous" evidence="4">
    <location>
        <begin position="25"/>
        <end position="128"/>
    </location>
</feature>
<dbReference type="FunFam" id="3.30.430.20:FF:000002">
    <property type="entry name" value="Cysteine-rich receptor-like protein kinase 10"/>
    <property type="match status" value="2"/>
</dbReference>
<dbReference type="AlphaFoldDB" id="A0A835DA41"/>
<dbReference type="PANTHER" id="PTHR32099:SF42">
    <property type="entry name" value="CYSTEINE-RICH RECEPTOR-LIKE PROTEIN KINASE 9-RELATED"/>
    <property type="match status" value="1"/>
</dbReference>
<dbReference type="CDD" id="cd23509">
    <property type="entry name" value="Gnk2-like"/>
    <property type="match status" value="3"/>
</dbReference>
<comment type="caution">
    <text evidence="5">The sequence shown here is derived from an EMBL/GenBank/DDBJ whole genome shotgun (WGS) entry which is preliminary data.</text>
</comment>
<sequence length="485" mass="54384">MASFGFLFFLSTILVHLVLITAQADFVDQGCSNIGNYTTNSTYQMNLNFLMSTLSSNASLNDGFYNSTAGENPDKVYALFLCRGDVAPDVCANCVNASRYEIITRCPNQKKATIWYRDCMLRYSNQSMFRVMELIPIAHQPNPRDFSDVEQFNQVLGVLLKDLVTRASSSSSNKKFAIGEADVMNFQKLYGLTQCTPDISESDCNRCLEEAVTYIPECCSGKQGATILKGSCNLRYELYRFYDAPPPSRPIHSCLNTSEVSLDPLDLKYLQIFAFYCNLLLSFLVCRRGDVTSDTCRKCVNTTSHLIVQQCPNKKEANTWVDECMLRYSDRSIFAIMEQEPVLYIFNTLSISGAYQFNQVLGDLFERLTTQAAFGASSSKFATGEANFTEILKVYGLVQCTPDISQGDCNLCLRSALDFIPTCCYGSKGVRINRPSCTMRYELYSFYNLTASVPPVSPPPNSPAPPLTNTEITNGRFIKYHYFGF</sequence>
<dbReference type="InterPro" id="IPR038408">
    <property type="entry name" value="GNK2_sf"/>
</dbReference>
<dbReference type="Proteomes" id="UP000655225">
    <property type="component" value="Unassembled WGS sequence"/>
</dbReference>
<reference evidence="5 6" key="1">
    <citation type="submission" date="2020-04" db="EMBL/GenBank/DDBJ databases">
        <title>Plant Genome Project.</title>
        <authorList>
            <person name="Zhang R.-G."/>
        </authorList>
    </citation>
    <scope>NUCLEOTIDE SEQUENCE [LARGE SCALE GENOMIC DNA]</scope>
    <source>
        <strain evidence="5">YNK0</strain>
        <tissue evidence="5">Leaf</tissue>
    </source>
</reference>
<organism evidence="5 6">
    <name type="scientific">Tetracentron sinense</name>
    <name type="common">Spur-leaf</name>
    <dbReference type="NCBI Taxonomy" id="13715"/>
    <lineage>
        <taxon>Eukaryota</taxon>
        <taxon>Viridiplantae</taxon>
        <taxon>Streptophyta</taxon>
        <taxon>Embryophyta</taxon>
        <taxon>Tracheophyta</taxon>
        <taxon>Spermatophyta</taxon>
        <taxon>Magnoliopsida</taxon>
        <taxon>Trochodendrales</taxon>
        <taxon>Trochodendraceae</taxon>
        <taxon>Tetracentron</taxon>
    </lineage>
</organism>
<keyword evidence="1 3" id="KW-0732">Signal</keyword>
<proteinExistence type="predicted"/>
<name>A0A835DA41_TETSI</name>
<dbReference type="Pfam" id="PF01657">
    <property type="entry name" value="Stress-antifung"/>
    <property type="match status" value="4"/>
</dbReference>
<evidence type="ECO:0000256" key="1">
    <source>
        <dbReference type="ARBA" id="ARBA00022729"/>
    </source>
</evidence>
<dbReference type="Gene3D" id="3.30.430.20">
    <property type="entry name" value="Gnk2 domain, C-X8-C-X2-C motif"/>
    <property type="match status" value="4"/>
</dbReference>
<feature type="chain" id="PRO_5032595736" description="Gnk2-homologous domain-containing protein" evidence="3">
    <location>
        <begin position="25"/>
        <end position="485"/>
    </location>
</feature>
<dbReference type="EMBL" id="JABCRI010000013">
    <property type="protein sequence ID" value="KAF8395566.1"/>
    <property type="molecule type" value="Genomic_DNA"/>
</dbReference>
<dbReference type="PANTHER" id="PTHR32099">
    <property type="entry name" value="CYSTEINE-RICH REPEAT SECRETORY PROTEIN"/>
    <property type="match status" value="1"/>
</dbReference>
<evidence type="ECO:0000313" key="5">
    <source>
        <dbReference type="EMBL" id="KAF8395566.1"/>
    </source>
</evidence>
<feature type="signal peptide" evidence="3">
    <location>
        <begin position="1"/>
        <end position="24"/>
    </location>
</feature>
<dbReference type="InterPro" id="IPR002902">
    <property type="entry name" value="GNK2"/>
</dbReference>
<keyword evidence="2" id="KW-0677">Repeat</keyword>
<dbReference type="OMA" id="RDYCELC"/>